<dbReference type="AlphaFoldDB" id="A0A2A9PJE6"/>
<dbReference type="PANTHER" id="PTHR42052">
    <property type="entry name" value="ABM DOMAIN-CONTAINING PROTEIN"/>
    <property type="match status" value="1"/>
</dbReference>
<protein>
    <recommendedName>
        <fullName evidence="3">ABM domain-containing protein</fullName>
    </recommendedName>
</protein>
<evidence type="ECO:0000313" key="2">
    <source>
        <dbReference type="Proteomes" id="UP000037136"/>
    </source>
</evidence>
<dbReference type="Proteomes" id="UP000037136">
    <property type="component" value="Unassembled WGS sequence"/>
</dbReference>
<gene>
    <name evidence="1" type="ORF">XA68_18044</name>
</gene>
<evidence type="ECO:0000313" key="1">
    <source>
        <dbReference type="EMBL" id="PFH61161.1"/>
    </source>
</evidence>
<dbReference type="EMBL" id="LAZP02000086">
    <property type="protein sequence ID" value="PFH61161.1"/>
    <property type="molecule type" value="Genomic_DNA"/>
</dbReference>
<evidence type="ECO:0008006" key="3">
    <source>
        <dbReference type="Google" id="ProtNLM"/>
    </source>
</evidence>
<organism evidence="1 2">
    <name type="scientific">Ophiocordyceps unilateralis</name>
    <name type="common">Zombie-ant fungus</name>
    <name type="synonym">Torrubia unilateralis</name>
    <dbReference type="NCBI Taxonomy" id="268505"/>
    <lineage>
        <taxon>Eukaryota</taxon>
        <taxon>Fungi</taxon>
        <taxon>Dikarya</taxon>
        <taxon>Ascomycota</taxon>
        <taxon>Pezizomycotina</taxon>
        <taxon>Sordariomycetes</taxon>
        <taxon>Hypocreomycetidae</taxon>
        <taxon>Hypocreales</taxon>
        <taxon>Ophiocordycipitaceae</taxon>
        <taxon>Ophiocordyceps</taxon>
    </lineage>
</organism>
<dbReference type="OrthoDB" id="3542212at2759"/>
<reference evidence="1 2" key="1">
    <citation type="journal article" date="2015" name="BMC Genomics">
        <title>Gene expression during zombie ant biting behavior reflects the complexity underlying fungal parasitic behavioral manipulation.</title>
        <authorList>
            <person name="de Bekker C."/>
            <person name="Ohm R.A."/>
            <person name="Loreto R.G."/>
            <person name="Sebastian A."/>
            <person name="Albert I."/>
            <person name="Merrow M."/>
            <person name="Brachmann A."/>
            <person name="Hughes D.P."/>
        </authorList>
    </citation>
    <scope>NUCLEOTIDE SEQUENCE [LARGE SCALE GENOMIC DNA]</scope>
    <source>
        <strain evidence="1 2">SC16a</strain>
    </source>
</reference>
<sequence>MPVTEFALLRLQSGFDKDKLLQVLARCRDRQDEWMRHQQPQSFDGSLSTMYLGRIDDAWLVLITAPWDSPEAHADWICTEANRACNEDLDGFVDSVDLVHLESVGTRAQLRGPFLSGRTFSVLQYYVSSGGRDALVEAYRSLEENQDELWAGLRVERNGEADETLVVFTGGKVELGKPQHLIQSSDDIKVGVFRHVV</sequence>
<keyword evidence="2" id="KW-1185">Reference proteome</keyword>
<proteinExistence type="predicted"/>
<comment type="caution">
    <text evidence="1">The sequence shown here is derived from an EMBL/GenBank/DDBJ whole genome shotgun (WGS) entry which is preliminary data.</text>
</comment>
<reference evidence="1 2" key="2">
    <citation type="journal article" date="2017" name="Sci. Rep.">
        <title>Ant-infecting Ophiocordyceps genomes reveal a high diversity of potential behavioral manipulation genes and a possible major role for enterotoxins.</title>
        <authorList>
            <person name="de Bekker C."/>
            <person name="Ohm R.A."/>
            <person name="Evans H.C."/>
            <person name="Brachmann A."/>
            <person name="Hughes D.P."/>
        </authorList>
    </citation>
    <scope>NUCLEOTIDE SEQUENCE [LARGE SCALE GENOMIC DNA]</scope>
    <source>
        <strain evidence="1 2">SC16a</strain>
    </source>
</reference>
<name>A0A2A9PJE6_OPHUN</name>
<accession>A0A2A9PJE6</accession>
<dbReference type="PANTHER" id="PTHR42052:SF1">
    <property type="entry name" value="ABM DOMAIN-CONTAINING PROTEIN"/>
    <property type="match status" value="1"/>
</dbReference>